<feature type="compositionally biased region" description="Basic and acidic residues" evidence="1">
    <location>
        <begin position="31"/>
        <end position="43"/>
    </location>
</feature>
<proteinExistence type="predicted"/>
<gene>
    <name evidence="2" type="ORF">GGR33_003584</name>
</gene>
<name>A0A7W6F862_9HYPH</name>
<accession>A0A7W6F862</accession>
<comment type="caution">
    <text evidence="2">The sequence shown here is derived from an EMBL/GenBank/DDBJ whole genome shotgun (WGS) entry which is preliminary data.</text>
</comment>
<organism evidence="2 3">
    <name type="scientific">Methylobacterium brachythecii</name>
    <dbReference type="NCBI Taxonomy" id="1176177"/>
    <lineage>
        <taxon>Bacteria</taxon>
        <taxon>Pseudomonadati</taxon>
        <taxon>Pseudomonadota</taxon>
        <taxon>Alphaproteobacteria</taxon>
        <taxon>Hyphomicrobiales</taxon>
        <taxon>Methylobacteriaceae</taxon>
        <taxon>Methylobacterium</taxon>
    </lineage>
</organism>
<reference evidence="2 3" key="1">
    <citation type="submission" date="2020-08" db="EMBL/GenBank/DDBJ databases">
        <title>Genomic Encyclopedia of Type Strains, Phase IV (KMG-IV): sequencing the most valuable type-strain genomes for metagenomic binning, comparative biology and taxonomic classification.</title>
        <authorList>
            <person name="Goeker M."/>
        </authorList>
    </citation>
    <scope>NUCLEOTIDE SEQUENCE [LARGE SCALE GENOMIC DNA]</scope>
    <source>
        <strain evidence="2 3">DSM 24105</strain>
    </source>
</reference>
<protein>
    <submittedName>
        <fullName evidence="2">Uncharacterized protein</fullName>
    </submittedName>
</protein>
<sequence>MVLGQFAELRQEYAIRKRGDEPTTDLVGEPRLADASRSHDGHEPGATQEPLDLRHLRRSADQARDSVRQAAGRSALGQIGMELHLPLDRIRSEQKAVAASELGREQVPVGAERLPERRDLRLEIVLLDDRPAPDLLDELVFFDQTAAGFDEHAEEIESARSQLYPVVPSHEDTHLRVDAVASKPVSQPVGLA</sequence>
<dbReference type="AlphaFoldDB" id="A0A7W6F862"/>
<evidence type="ECO:0000313" key="2">
    <source>
        <dbReference type="EMBL" id="MBB3904070.1"/>
    </source>
</evidence>
<dbReference type="EMBL" id="JACIDN010000006">
    <property type="protein sequence ID" value="MBB3904070.1"/>
    <property type="molecule type" value="Genomic_DNA"/>
</dbReference>
<feature type="region of interest" description="Disordered" evidence="1">
    <location>
        <begin position="17"/>
        <end position="54"/>
    </location>
</feature>
<evidence type="ECO:0000256" key="1">
    <source>
        <dbReference type="SAM" id="MobiDB-lite"/>
    </source>
</evidence>
<dbReference type="Proteomes" id="UP000517759">
    <property type="component" value="Unassembled WGS sequence"/>
</dbReference>
<evidence type="ECO:0000313" key="3">
    <source>
        <dbReference type="Proteomes" id="UP000517759"/>
    </source>
</evidence>